<dbReference type="Gene3D" id="2.60.40.10">
    <property type="entry name" value="Immunoglobulins"/>
    <property type="match status" value="1"/>
</dbReference>
<feature type="transmembrane region" description="Helical" evidence="1">
    <location>
        <begin position="29"/>
        <end position="46"/>
    </location>
</feature>
<keyword evidence="1" id="KW-0472">Membrane</keyword>
<feature type="transmembrane region" description="Helical" evidence="1">
    <location>
        <begin position="182"/>
        <end position="202"/>
    </location>
</feature>
<keyword evidence="1" id="KW-0812">Transmembrane</keyword>
<feature type="transmembrane region" description="Helical" evidence="1">
    <location>
        <begin position="388"/>
        <end position="408"/>
    </location>
</feature>
<feature type="transmembrane region" description="Helical" evidence="1">
    <location>
        <begin position="157"/>
        <end position="176"/>
    </location>
</feature>
<feature type="transmembrane region" description="Helical" evidence="1">
    <location>
        <begin position="324"/>
        <end position="347"/>
    </location>
</feature>
<accession>A0ABN1LCX9</accession>
<dbReference type="InterPro" id="IPR013783">
    <property type="entry name" value="Ig-like_fold"/>
</dbReference>
<dbReference type="InterPro" id="IPR006644">
    <property type="entry name" value="Cadg"/>
</dbReference>
<protein>
    <submittedName>
        <fullName evidence="3">MFS transporter</fullName>
    </submittedName>
</protein>
<proteinExistence type="predicted"/>
<evidence type="ECO:0000259" key="2">
    <source>
        <dbReference type="SMART" id="SM00736"/>
    </source>
</evidence>
<feature type="domain" description="Dystroglycan-type cadherin-like" evidence="2">
    <location>
        <begin position="451"/>
        <end position="548"/>
    </location>
</feature>
<evidence type="ECO:0000313" key="3">
    <source>
        <dbReference type="EMBL" id="GAA0853004.1"/>
    </source>
</evidence>
<keyword evidence="1" id="KW-1133">Transmembrane helix</keyword>
<name>A0ABN1LCX9_9ALTE</name>
<dbReference type="SUPFAM" id="SSF49313">
    <property type="entry name" value="Cadherin-like"/>
    <property type="match status" value="1"/>
</dbReference>
<sequence length="549" mass="61289">MELVNKNHQWYEKLLNLFSHVRPGEGKSCLILSLNACLIMACFYLLKVIREPLILTQGGAELKSYATALQAGLLMFIVPAFSAFYHKHASKHSRTFFINRLLMFFITNLLLFALLTMGGVNIAVIFYVWLGIFNVMLLAQFWAFVADTYNVRSGQRLFVIIAVGAALGSLVGARITGLLLPFIGVAGIMVLAALMLILILLFSNRAVAWVPSYAKSLSEEPPSHTDNAWLAGFSVVFKNQYLVYIAIFVVLLNFVNSTGEFILASVVVQYTENLVATMQSSLSLTTLQGQFYSDYNTWITSLSFLVQILLVSRLFKWIGIKGSILILPLIMLLSYGVMLFMPVLAIIKIAMISEKSANYSIQNTIQQVLFLPVPRDQKYIGKMTIDTFFFRFGDLIYGGFVFVGITWLDLPLSAFIASNVLCAVLLLFIAWRIGDFNRQQVRKNLGNSAPRMAAEIPGLNISAGVVSQFTISEQTFIDPDIGDALKFRAQRASGKNLPRWIVFDRYSRTFIFKPPPESTGREEIIVIAEDFDGLAVSSKLIVNYGPIPN</sequence>
<dbReference type="PANTHER" id="PTHR43596">
    <property type="entry name" value="ADP,ATP CARRIER PROTEIN"/>
    <property type="match status" value="1"/>
</dbReference>
<dbReference type="SUPFAM" id="SSF103473">
    <property type="entry name" value="MFS general substrate transporter"/>
    <property type="match status" value="1"/>
</dbReference>
<feature type="transmembrane region" description="Helical" evidence="1">
    <location>
        <begin position="124"/>
        <end position="145"/>
    </location>
</feature>
<evidence type="ECO:0000256" key="1">
    <source>
        <dbReference type="SAM" id="Phobius"/>
    </source>
</evidence>
<evidence type="ECO:0000313" key="4">
    <source>
        <dbReference type="Proteomes" id="UP001500359"/>
    </source>
</evidence>
<dbReference type="InterPro" id="IPR015919">
    <property type="entry name" value="Cadherin-like_sf"/>
</dbReference>
<dbReference type="InterPro" id="IPR036259">
    <property type="entry name" value="MFS_trans_sf"/>
</dbReference>
<reference evidence="3 4" key="1">
    <citation type="journal article" date="2019" name="Int. J. Syst. Evol. Microbiol.">
        <title>The Global Catalogue of Microorganisms (GCM) 10K type strain sequencing project: providing services to taxonomists for standard genome sequencing and annotation.</title>
        <authorList>
            <consortium name="The Broad Institute Genomics Platform"/>
            <consortium name="The Broad Institute Genome Sequencing Center for Infectious Disease"/>
            <person name="Wu L."/>
            <person name="Ma J."/>
        </authorList>
    </citation>
    <scope>NUCLEOTIDE SEQUENCE [LARGE SCALE GENOMIC DNA]</scope>
    <source>
        <strain evidence="3 4">JCM 15896</strain>
    </source>
</reference>
<feature type="transmembrane region" description="Helical" evidence="1">
    <location>
        <begin position="414"/>
        <end position="433"/>
    </location>
</feature>
<gene>
    <name evidence="3" type="ORF">GCM10009114_04690</name>
</gene>
<feature type="transmembrane region" description="Helical" evidence="1">
    <location>
        <begin position="66"/>
        <end position="85"/>
    </location>
</feature>
<feature type="transmembrane region" description="Helical" evidence="1">
    <location>
        <begin position="97"/>
        <end position="118"/>
    </location>
</feature>
<dbReference type="PANTHER" id="PTHR43596:SF1">
    <property type="entry name" value="ADP,ATP CARRIER PROTEIN"/>
    <property type="match status" value="1"/>
</dbReference>
<organism evidence="3 4">
    <name type="scientific">Aliiglaciecola litoralis</name>
    <dbReference type="NCBI Taxonomy" id="582857"/>
    <lineage>
        <taxon>Bacteria</taxon>
        <taxon>Pseudomonadati</taxon>
        <taxon>Pseudomonadota</taxon>
        <taxon>Gammaproteobacteria</taxon>
        <taxon>Alteromonadales</taxon>
        <taxon>Alteromonadaceae</taxon>
        <taxon>Aliiglaciecola</taxon>
    </lineage>
</organism>
<dbReference type="EMBL" id="BAAAFD010000001">
    <property type="protein sequence ID" value="GAA0853004.1"/>
    <property type="molecule type" value="Genomic_DNA"/>
</dbReference>
<keyword evidence="4" id="KW-1185">Reference proteome</keyword>
<dbReference type="Proteomes" id="UP001500359">
    <property type="component" value="Unassembled WGS sequence"/>
</dbReference>
<dbReference type="SMART" id="SM00736">
    <property type="entry name" value="CADG"/>
    <property type="match status" value="1"/>
</dbReference>
<feature type="transmembrane region" description="Helical" evidence="1">
    <location>
        <begin position="241"/>
        <end position="268"/>
    </location>
</feature>
<comment type="caution">
    <text evidence="3">The sequence shown here is derived from an EMBL/GenBank/DDBJ whole genome shotgun (WGS) entry which is preliminary data.</text>
</comment>